<name>A0A559K5S3_9BACL</name>
<evidence type="ECO:0000259" key="1">
    <source>
        <dbReference type="Pfam" id="PF00561"/>
    </source>
</evidence>
<dbReference type="AlphaFoldDB" id="A0A559K5S3"/>
<dbReference type="SUPFAM" id="SSF53474">
    <property type="entry name" value="alpha/beta-Hydrolases"/>
    <property type="match status" value="1"/>
</dbReference>
<evidence type="ECO:0000313" key="2">
    <source>
        <dbReference type="EMBL" id="TVY07498.1"/>
    </source>
</evidence>
<dbReference type="Gene3D" id="3.40.50.1820">
    <property type="entry name" value="alpha/beta hydrolase"/>
    <property type="match status" value="1"/>
</dbReference>
<proteinExistence type="predicted"/>
<dbReference type="Proteomes" id="UP000317036">
    <property type="component" value="Unassembled WGS sequence"/>
</dbReference>
<evidence type="ECO:0000313" key="3">
    <source>
        <dbReference type="Proteomes" id="UP000317036"/>
    </source>
</evidence>
<dbReference type="EMBL" id="VNJI01000036">
    <property type="protein sequence ID" value="TVY07498.1"/>
    <property type="molecule type" value="Genomic_DNA"/>
</dbReference>
<dbReference type="Pfam" id="PF00561">
    <property type="entry name" value="Abhydrolase_1"/>
    <property type="match status" value="1"/>
</dbReference>
<dbReference type="OrthoDB" id="6191536at2"/>
<gene>
    <name evidence="2" type="ORF">FPZ49_23730</name>
</gene>
<dbReference type="InterPro" id="IPR029058">
    <property type="entry name" value="AB_hydrolase_fold"/>
</dbReference>
<accession>A0A559K5S3</accession>
<sequence length="293" mass="33402">MLLAQINGCTIHYDVAGKGTPIIFVHPPLLTSENFYYQKKQLSDRFQTITFDIRGHGLSSPSKEPLTYQRIVQDMVLILEELHIKEAHVCGYSAGGTIALEALLAFPERFVSGIIVSGMSEMTDWLNRTRVMVAMMFSSLNLKSILSASVSGTNGDNMVTRHKLHIAAVKGDIKNIYQYYACCLKYSCTKRLKEIKAPVLILYGEKDTRPFHNYAEILHANLIHSTLHKIEGTGHQIPTKASLVMNELLRLWVESIENIDNEWQNEHNKRSVPENVEEQFVYDTNDLYERKEE</sequence>
<keyword evidence="2" id="KW-0378">Hydrolase</keyword>
<reference evidence="2 3" key="1">
    <citation type="submission" date="2019-07" db="EMBL/GenBank/DDBJ databases">
        <authorList>
            <person name="Kim J."/>
        </authorList>
    </citation>
    <scope>NUCLEOTIDE SEQUENCE [LARGE SCALE GENOMIC DNA]</scope>
    <source>
        <strain evidence="2 3">JC52</strain>
    </source>
</reference>
<feature type="domain" description="AB hydrolase-1" evidence="1">
    <location>
        <begin position="21"/>
        <end position="126"/>
    </location>
</feature>
<dbReference type="PANTHER" id="PTHR43433">
    <property type="entry name" value="HYDROLASE, ALPHA/BETA FOLD FAMILY PROTEIN"/>
    <property type="match status" value="1"/>
</dbReference>
<organism evidence="2 3">
    <name type="scientific">Paenibacillus cremeus</name>
    <dbReference type="NCBI Taxonomy" id="2163881"/>
    <lineage>
        <taxon>Bacteria</taxon>
        <taxon>Bacillati</taxon>
        <taxon>Bacillota</taxon>
        <taxon>Bacilli</taxon>
        <taxon>Bacillales</taxon>
        <taxon>Paenibacillaceae</taxon>
        <taxon>Paenibacillus</taxon>
    </lineage>
</organism>
<dbReference type="InterPro" id="IPR050471">
    <property type="entry name" value="AB_hydrolase"/>
</dbReference>
<dbReference type="PANTHER" id="PTHR43433:SF5">
    <property type="entry name" value="AB HYDROLASE-1 DOMAIN-CONTAINING PROTEIN"/>
    <property type="match status" value="1"/>
</dbReference>
<dbReference type="RefSeq" id="WP_144851688.1">
    <property type="nucleotide sequence ID" value="NZ_VNJI01000036.1"/>
</dbReference>
<dbReference type="InterPro" id="IPR000073">
    <property type="entry name" value="AB_hydrolase_1"/>
</dbReference>
<protein>
    <submittedName>
        <fullName evidence="2">Alpha/beta hydrolase</fullName>
    </submittedName>
</protein>
<dbReference type="GO" id="GO:0016787">
    <property type="term" value="F:hydrolase activity"/>
    <property type="evidence" value="ECO:0007669"/>
    <property type="project" value="UniProtKB-KW"/>
</dbReference>
<keyword evidence="3" id="KW-1185">Reference proteome</keyword>
<comment type="caution">
    <text evidence="2">The sequence shown here is derived from an EMBL/GenBank/DDBJ whole genome shotgun (WGS) entry which is preliminary data.</text>
</comment>